<accession>A0A6N7Z3J1</accession>
<dbReference type="SUPFAM" id="SSF52096">
    <property type="entry name" value="ClpP/crotonase"/>
    <property type="match status" value="1"/>
</dbReference>
<dbReference type="Pfam" id="PF00903">
    <property type="entry name" value="Glyoxalase"/>
    <property type="match status" value="1"/>
</dbReference>
<protein>
    <recommendedName>
        <fullName evidence="2">VOC domain-containing protein</fullName>
    </recommendedName>
</protein>
<dbReference type="CDD" id="cd06587">
    <property type="entry name" value="VOC"/>
    <property type="match status" value="1"/>
</dbReference>
<gene>
    <name evidence="3" type="ORF">GKO32_12115</name>
</gene>
<feature type="domain" description="VOC" evidence="2">
    <location>
        <begin position="93"/>
        <end position="214"/>
    </location>
</feature>
<dbReference type="InterPro" id="IPR029068">
    <property type="entry name" value="Glyas_Bleomycin-R_OHBP_Dase"/>
</dbReference>
<dbReference type="Proteomes" id="UP000440096">
    <property type="component" value="Unassembled WGS sequence"/>
</dbReference>
<dbReference type="PANTHER" id="PTHR21366:SF14">
    <property type="entry name" value="GLYOXALASE DOMAIN-CONTAINING PROTEIN 5"/>
    <property type="match status" value="1"/>
</dbReference>
<dbReference type="InterPro" id="IPR029045">
    <property type="entry name" value="ClpP/crotonase-like_dom_sf"/>
</dbReference>
<feature type="compositionally biased region" description="Polar residues" evidence="1">
    <location>
        <begin position="57"/>
        <end position="76"/>
    </location>
</feature>
<dbReference type="EMBL" id="WMBA01000014">
    <property type="protein sequence ID" value="MTD54720.1"/>
    <property type="molecule type" value="Genomic_DNA"/>
</dbReference>
<dbReference type="InterPro" id="IPR004360">
    <property type="entry name" value="Glyas_Fos-R_dOase_dom"/>
</dbReference>
<comment type="caution">
    <text evidence="3">The sequence shown here is derived from an EMBL/GenBank/DDBJ whole genome shotgun (WGS) entry which is preliminary data.</text>
</comment>
<dbReference type="Gene3D" id="3.10.180.10">
    <property type="entry name" value="2,3-Dihydroxybiphenyl 1,2-Dioxygenase, domain 1"/>
    <property type="match status" value="1"/>
</dbReference>
<dbReference type="PANTHER" id="PTHR21366">
    <property type="entry name" value="GLYOXALASE FAMILY PROTEIN"/>
    <property type="match status" value="1"/>
</dbReference>
<proteinExistence type="predicted"/>
<reference evidence="3 4" key="1">
    <citation type="submission" date="2019-11" db="EMBL/GenBank/DDBJ databases">
        <title>Draft genome of Amycolatopsis RM579.</title>
        <authorList>
            <person name="Duangmal K."/>
            <person name="Mingma R."/>
        </authorList>
    </citation>
    <scope>NUCLEOTIDE SEQUENCE [LARGE SCALE GENOMIC DNA]</scope>
    <source>
        <strain evidence="3 4">RM579</strain>
    </source>
</reference>
<dbReference type="OrthoDB" id="317332at2"/>
<dbReference type="Gene3D" id="3.90.226.10">
    <property type="entry name" value="2-enoyl-CoA Hydratase, Chain A, domain 1"/>
    <property type="match status" value="1"/>
</dbReference>
<organism evidence="3 4">
    <name type="scientific">Amycolatopsis pithecellobii</name>
    <dbReference type="NCBI Taxonomy" id="664692"/>
    <lineage>
        <taxon>Bacteria</taxon>
        <taxon>Bacillati</taxon>
        <taxon>Actinomycetota</taxon>
        <taxon>Actinomycetes</taxon>
        <taxon>Pseudonocardiales</taxon>
        <taxon>Pseudonocardiaceae</taxon>
        <taxon>Amycolatopsis</taxon>
    </lineage>
</organism>
<feature type="region of interest" description="Disordered" evidence="1">
    <location>
        <begin position="41"/>
        <end position="81"/>
    </location>
</feature>
<evidence type="ECO:0000256" key="1">
    <source>
        <dbReference type="SAM" id="MobiDB-lite"/>
    </source>
</evidence>
<evidence type="ECO:0000259" key="2">
    <source>
        <dbReference type="PROSITE" id="PS51819"/>
    </source>
</evidence>
<name>A0A6N7Z3J1_9PSEU</name>
<dbReference type="InterPro" id="IPR037523">
    <property type="entry name" value="VOC_core"/>
</dbReference>
<dbReference type="SUPFAM" id="SSF54593">
    <property type="entry name" value="Glyoxalase/Bleomycin resistance protein/Dihydroxybiphenyl dioxygenase"/>
    <property type="match status" value="1"/>
</dbReference>
<dbReference type="AlphaFoldDB" id="A0A6N7Z3J1"/>
<dbReference type="RefSeq" id="WP_154756939.1">
    <property type="nucleotide sequence ID" value="NZ_WMBA01000014.1"/>
</dbReference>
<evidence type="ECO:0000313" key="3">
    <source>
        <dbReference type="EMBL" id="MTD54720.1"/>
    </source>
</evidence>
<keyword evidence="4" id="KW-1185">Reference proteome</keyword>
<dbReference type="InterPro" id="IPR050383">
    <property type="entry name" value="GlyoxalaseI/FosfomycinResist"/>
</dbReference>
<sequence>MHTLFRELLGHNRGKYFLLTGETLDARQCLDLGLVSEVVPRTSSSSEPGKSPKRSSWRATASNAASPDRFSSSPGQGSRLRHLERQAGRLVTRIHHANIRVSDPRASLNFYCAVGLDVVGCMRMPGLCTVYLGAPHGDAVLEFSVNETGDPGWSTAPGTGHLALAVDDLDATIKKLAAQGIEPEGPAYHPGGRQEARVAFYRDPDGNRVEIVNGEFPPPKDVLPDGLV</sequence>
<dbReference type="PROSITE" id="PS51819">
    <property type="entry name" value="VOC"/>
    <property type="match status" value="1"/>
</dbReference>
<evidence type="ECO:0000313" key="4">
    <source>
        <dbReference type="Proteomes" id="UP000440096"/>
    </source>
</evidence>